<dbReference type="KEGG" id="rfr:Rfer_3669"/>
<organism evidence="2 3">
    <name type="scientific">Albidiferax ferrireducens (strain ATCC BAA-621 / DSM 15236 / T118)</name>
    <name type="common">Rhodoferax ferrireducens</name>
    <dbReference type="NCBI Taxonomy" id="338969"/>
    <lineage>
        <taxon>Bacteria</taxon>
        <taxon>Pseudomonadati</taxon>
        <taxon>Pseudomonadota</taxon>
        <taxon>Betaproteobacteria</taxon>
        <taxon>Burkholderiales</taxon>
        <taxon>Comamonadaceae</taxon>
        <taxon>Rhodoferax</taxon>
    </lineage>
</organism>
<dbReference type="AlphaFoldDB" id="Q21S84"/>
<dbReference type="STRING" id="338969.Rfer_3669"/>
<name>Q21S84_ALBFT</name>
<evidence type="ECO:0000256" key="1">
    <source>
        <dbReference type="SAM" id="SignalP"/>
    </source>
</evidence>
<keyword evidence="2" id="KW-0347">Helicase</keyword>
<accession>Q21S84</accession>
<reference evidence="3" key="1">
    <citation type="submission" date="2006-02" db="EMBL/GenBank/DDBJ databases">
        <title>Complete sequence of chromosome of Rhodoferax ferrireducens DSM 15236.</title>
        <authorList>
            <person name="Copeland A."/>
            <person name="Lucas S."/>
            <person name="Lapidus A."/>
            <person name="Barry K."/>
            <person name="Detter J.C."/>
            <person name="Glavina del Rio T."/>
            <person name="Hammon N."/>
            <person name="Israni S."/>
            <person name="Pitluck S."/>
            <person name="Brettin T."/>
            <person name="Bruce D."/>
            <person name="Han C."/>
            <person name="Tapia R."/>
            <person name="Gilna P."/>
            <person name="Kiss H."/>
            <person name="Schmutz J."/>
            <person name="Larimer F."/>
            <person name="Land M."/>
            <person name="Kyrpides N."/>
            <person name="Ivanova N."/>
            <person name="Richardson P."/>
        </authorList>
    </citation>
    <scope>NUCLEOTIDE SEQUENCE [LARGE SCALE GENOMIC DNA]</scope>
    <source>
        <strain evidence="3">ATCC BAA-621 / DSM 15236 / T118</strain>
    </source>
</reference>
<keyword evidence="3" id="KW-1185">Reference proteome</keyword>
<keyword evidence="2" id="KW-0547">Nucleotide-binding</keyword>
<keyword evidence="1" id="KW-0732">Signal</keyword>
<dbReference type="HOGENOM" id="CLU_089932_0_0_4"/>
<dbReference type="OrthoDB" id="1118190at2"/>
<evidence type="ECO:0000313" key="3">
    <source>
        <dbReference type="Proteomes" id="UP000008332"/>
    </source>
</evidence>
<keyword evidence="2" id="KW-0378">Hydrolase</keyword>
<sequence length="237" mass="24734">MLTKDESMKNLLLVCLLAATPFATSSWAADKSAPVAPAAAGVSGEVLEVKDVEMYSYLRLKTKDGEIWAAVSKAPIKVGAKVTIENSTTMTNFESKTLKKTFPKILFGSLGGTGQALAGAPAAVAKVVDTSPIKVAKASGANARTVAEVITKATELKDKPVRVSGKVVKYNGGIMGKNWIHLRDGTGQEADGTNDVLVTTAAEAKVGAVVTVTGVVRTNKDFGSGYSYKVLIEDAKL</sequence>
<dbReference type="EMBL" id="CP000267">
    <property type="protein sequence ID" value="ABD71369.1"/>
    <property type="molecule type" value="Genomic_DNA"/>
</dbReference>
<dbReference type="eggNOG" id="ENOG502ZCF6">
    <property type="taxonomic scope" value="Bacteria"/>
</dbReference>
<protein>
    <submittedName>
        <fullName evidence="2">Nucleic acid binding, OB-fold, tRNA/helicase-type</fullName>
    </submittedName>
</protein>
<dbReference type="GO" id="GO:0004386">
    <property type="term" value="F:helicase activity"/>
    <property type="evidence" value="ECO:0007669"/>
    <property type="project" value="UniProtKB-KW"/>
</dbReference>
<proteinExistence type="predicted"/>
<feature type="signal peptide" evidence="1">
    <location>
        <begin position="1"/>
        <end position="28"/>
    </location>
</feature>
<gene>
    <name evidence="2" type="ordered locus">Rfer_3669</name>
</gene>
<feature type="chain" id="PRO_5004199953" evidence="1">
    <location>
        <begin position="29"/>
        <end position="237"/>
    </location>
</feature>
<keyword evidence="2" id="KW-0067">ATP-binding</keyword>
<dbReference type="Proteomes" id="UP000008332">
    <property type="component" value="Chromosome"/>
</dbReference>
<evidence type="ECO:0000313" key="2">
    <source>
        <dbReference type="EMBL" id="ABD71369.1"/>
    </source>
</evidence>